<evidence type="ECO:0000256" key="1">
    <source>
        <dbReference type="ARBA" id="ARBA00001412"/>
    </source>
</evidence>
<dbReference type="SUPFAM" id="SSF51445">
    <property type="entry name" value="(Trans)glycosidases"/>
    <property type="match status" value="2"/>
</dbReference>
<evidence type="ECO:0000256" key="12">
    <source>
        <dbReference type="RuleBase" id="RU003679"/>
    </source>
</evidence>
<dbReference type="Gene3D" id="2.60.120.740">
    <property type="match status" value="2"/>
</dbReference>
<comment type="similarity">
    <text evidence="3 12">Belongs to the glycosyl hydrolase 35 family.</text>
</comment>
<gene>
    <name evidence="15" type="ORF">V8G54_006898</name>
</gene>
<dbReference type="InterPro" id="IPR001944">
    <property type="entry name" value="Glycoside_Hdrlase_35"/>
</dbReference>
<dbReference type="InterPro" id="IPR017853">
    <property type="entry name" value="GH"/>
</dbReference>
<dbReference type="InterPro" id="IPR000922">
    <property type="entry name" value="Lectin_gal-bd_dom"/>
</dbReference>
<dbReference type="InterPro" id="IPR019801">
    <property type="entry name" value="Glyco_hydro_35_CS"/>
</dbReference>
<dbReference type="PRINTS" id="PR00742">
    <property type="entry name" value="GLHYDRLASE35"/>
</dbReference>
<feature type="domain" description="SUEL-type lectin" evidence="14">
    <location>
        <begin position="690"/>
        <end position="766"/>
    </location>
</feature>
<keyword evidence="5" id="KW-0052">Apoplast</keyword>
<protein>
    <recommendedName>
        <fullName evidence="4 11">Beta-galactosidase</fullName>
        <ecNumber evidence="4 11">3.2.1.23</ecNumber>
    </recommendedName>
</protein>
<keyword evidence="9" id="KW-0325">Glycoprotein</keyword>
<evidence type="ECO:0000256" key="8">
    <source>
        <dbReference type="ARBA" id="ARBA00022801"/>
    </source>
</evidence>
<dbReference type="Proteomes" id="UP001374535">
    <property type="component" value="Chromosome 2"/>
</dbReference>
<dbReference type="EMBL" id="CP144699">
    <property type="protein sequence ID" value="WVZ19576.1"/>
    <property type="molecule type" value="Genomic_DNA"/>
</dbReference>
<dbReference type="InterPro" id="IPR008979">
    <property type="entry name" value="Galactose-bd-like_sf"/>
</dbReference>
<dbReference type="InterPro" id="IPR043159">
    <property type="entry name" value="Lectin_gal-bd_sf"/>
</dbReference>
<evidence type="ECO:0000256" key="10">
    <source>
        <dbReference type="ARBA" id="ARBA00023295"/>
    </source>
</evidence>
<feature type="signal peptide" evidence="13">
    <location>
        <begin position="1"/>
        <end position="20"/>
    </location>
</feature>
<comment type="catalytic activity">
    <reaction evidence="1 11">
        <text>Hydrolysis of terminal non-reducing beta-D-galactose residues in beta-D-galactosides.</text>
        <dbReference type="EC" id="3.2.1.23"/>
    </reaction>
</comment>
<dbReference type="EC" id="3.2.1.23" evidence="4 11"/>
<dbReference type="InterPro" id="IPR031330">
    <property type="entry name" value="Gly_Hdrlase_35_cat"/>
</dbReference>
<organism evidence="15 16">
    <name type="scientific">Vigna mungo</name>
    <name type="common">Black gram</name>
    <name type="synonym">Phaseolus mungo</name>
    <dbReference type="NCBI Taxonomy" id="3915"/>
    <lineage>
        <taxon>Eukaryota</taxon>
        <taxon>Viridiplantae</taxon>
        <taxon>Streptophyta</taxon>
        <taxon>Embryophyta</taxon>
        <taxon>Tracheophyta</taxon>
        <taxon>Spermatophyta</taxon>
        <taxon>Magnoliopsida</taxon>
        <taxon>eudicotyledons</taxon>
        <taxon>Gunneridae</taxon>
        <taxon>Pentapetalae</taxon>
        <taxon>rosids</taxon>
        <taxon>fabids</taxon>
        <taxon>Fabales</taxon>
        <taxon>Fabaceae</taxon>
        <taxon>Papilionoideae</taxon>
        <taxon>50 kb inversion clade</taxon>
        <taxon>NPAAA clade</taxon>
        <taxon>indigoferoid/millettioid clade</taxon>
        <taxon>Phaseoleae</taxon>
        <taxon>Vigna</taxon>
    </lineage>
</organism>
<proteinExistence type="inferred from homology"/>
<keyword evidence="6" id="KW-0964">Secreted</keyword>
<evidence type="ECO:0000259" key="14">
    <source>
        <dbReference type="PROSITE" id="PS50228"/>
    </source>
</evidence>
<evidence type="ECO:0000256" key="2">
    <source>
        <dbReference type="ARBA" id="ARBA00004271"/>
    </source>
</evidence>
<dbReference type="PROSITE" id="PS50228">
    <property type="entry name" value="SUEL_LECTIN"/>
    <property type="match status" value="2"/>
</dbReference>
<feature type="chain" id="PRO_5042940006" description="Beta-galactosidase" evidence="13">
    <location>
        <begin position="21"/>
        <end position="1490"/>
    </location>
</feature>
<dbReference type="Pfam" id="PF02140">
    <property type="entry name" value="SUEL_Lectin"/>
    <property type="match status" value="1"/>
</dbReference>
<sequence>MAHVLFLMVIVSTIVVAAHGRGHHKSEYGRYMTAQNVTYDGKSMFINGRRELLFSGSIHYTRSTPDMWPVLLDNARRGGINVIQTYVFWNAHEPIQGQFNFEGNYDLVKFIKLVQEHGMFVTLRVGPFIQAEWNHGGLPYWLREIPNIIFRSDNEPYKQHMQAFVTKIVQMMKDEKLFAPQGGPIILAQIENEYNHIQLAYEEKGVSYVQWAANMAVALDVGVPWVMCKQRDAPDPVINACNGRHCGDTFSGPNKPYKPAIWTENWTAQYRVHGDPPSQRSAEDIAFSIARFFSKGGNLVNYYMYHGGTNFGRTSSAFTTTRYYDEAPLDEYGLQREPKWSHLRDVHKAVLLSRKAILGGDPNVEKLNEFHEIVSQHNSRNYERSPIANNFQWEMFIEAIPTAKKMDMYQKIPAELYSLLKDTTDYAWYTTSFELAPEDLPIKPGVLPILRIMSLGHTMVAFVNGDLVGTAHGTHEEKSFDFQRPVQLRVGTNYISILAGTVGLPDSGAYMEHRYAGPKSISIIALNTGTLDITTNTWGHRVGLRGEGMKVFSDEGSLKTKWMPLSPIPRPLTWYRTRFVTPEGTGPVAIRMTGMGKGMMWINGNSIGRHWMSFLSPLGKPTQSEFHIPRSFLNPQDNLLVIFEEEPLAPLQVEILNVNRDTICSFIAENDPANVNSWVSRRGNFHPIMPYIGPQASLMCAPGKKIMTVEFASFGNPSGYCGEYTLGTCNAAATKQIVEQECLGKETCSIALNRAVFNQNGADPCPEILVKTLAIQMWPVLLDNARRGGINVIQTYVFWNAHEPIQGQFNFEGNYDLVKFIKLVQEHGMFVTLRVGPFIQAEWNHGGLPYWLREVPNIIFRSDNEPYKQHMQAFVTKIVQMMKDEKLFAPQGGPIILAQIENEYNHIQLAYEEKGVSYVQWAANMAVALDVGVPWVMCKQRDAPDPVINACNGRHCGDTFSGPNKPYKPAIWTENWTAQYRVHGDPPSQRSAEDIAFSIARFFSKGGNLVNYYMYHGGTNFGRTSSAFTTTRYYDEAPLDEYGLQREPKWSHLRDVHKAVLLCRKAILGGDPNVEKLNEFHEIVSQHNSRNYERSPIANNFQWEMFIEAIPTAKKMDMYQKIPAELYSLLKDTTDYAWYTTSFELAPEDLPIKPGVLPILRIMSLGHTMVAFVNGDLVGTAHGTHEEKSFDFQRPVQLRVGTNYISILAGTVGLPDSGAYMEHRYAGPKSISIIALNTGTLDITTNTWGHRVGLKGEGMKVFSDEGSLKTKWMPLSPIPRPLTWYRTRFATPEGTGPAAIRMTGMGKGMMWINGNSIGRHWMSFLSPLGKPTQSEFHIPRSFLNPQDNLLVIFEEEPLAPLQVEILNVNRDTICSFIAENDPANVNSWVSRRGNFHPIVPYIGPQASLMCAPGKKIMNVEFASFGNPSGYCGEYILGTCNVAATKQIVEQECLGKETCSVTLNRAVFNQNGVDPCPEILVKTLAIQVRCS</sequence>
<evidence type="ECO:0000256" key="6">
    <source>
        <dbReference type="ARBA" id="ARBA00022525"/>
    </source>
</evidence>
<evidence type="ECO:0000256" key="4">
    <source>
        <dbReference type="ARBA" id="ARBA00012756"/>
    </source>
</evidence>
<dbReference type="Pfam" id="PF01301">
    <property type="entry name" value="Glyco_hydro_35"/>
    <property type="match status" value="2"/>
</dbReference>
<evidence type="ECO:0000256" key="11">
    <source>
        <dbReference type="RuleBase" id="RU000675"/>
    </source>
</evidence>
<evidence type="ECO:0000313" key="15">
    <source>
        <dbReference type="EMBL" id="WVZ19576.1"/>
    </source>
</evidence>
<dbReference type="GO" id="GO:0030246">
    <property type="term" value="F:carbohydrate binding"/>
    <property type="evidence" value="ECO:0007669"/>
    <property type="project" value="InterPro"/>
</dbReference>
<dbReference type="Pfam" id="PF21467">
    <property type="entry name" value="BetaGal_gal-bd"/>
    <property type="match status" value="2"/>
</dbReference>
<dbReference type="FunFam" id="2.60.120.260:FF:000050">
    <property type="entry name" value="Beta-galactosidase"/>
    <property type="match status" value="2"/>
</dbReference>
<dbReference type="PROSITE" id="PS01182">
    <property type="entry name" value="GLYCOSYL_HYDROL_F35"/>
    <property type="match status" value="2"/>
</dbReference>
<evidence type="ECO:0000256" key="13">
    <source>
        <dbReference type="SAM" id="SignalP"/>
    </source>
</evidence>
<reference evidence="15 16" key="1">
    <citation type="journal article" date="2023" name="Life. Sci Alliance">
        <title>Evolutionary insights into 3D genome organization and epigenetic landscape of Vigna mungo.</title>
        <authorList>
            <person name="Junaid A."/>
            <person name="Singh B."/>
            <person name="Bhatia S."/>
        </authorList>
    </citation>
    <scope>NUCLEOTIDE SEQUENCE [LARGE SCALE GENOMIC DNA]</scope>
    <source>
        <strain evidence="15">Urdbean</strain>
    </source>
</reference>
<keyword evidence="8 11" id="KW-0378">Hydrolase</keyword>
<accession>A0AAQ3S8G6</accession>
<keyword evidence="16" id="KW-1185">Reference proteome</keyword>
<evidence type="ECO:0000256" key="5">
    <source>
        <dbReference type="ARBA" id="ARBA00022523"/>
    </source>
</evidence>
<dbReference type="CDD" id="cd22842">
    <property type="entry name" value="Gal_Rha_Lectin_BGal"/>
    <property type="match status" value="2"/>
</dbReference>
<feature type="domain" description="SUEL-type lectin" evidence="14">
    <location>
        <begin position="1400"/>
        <end position="1490"/>
    </location>
</feature>
<evidence type="ECO:0000256" key="7">
    <source>
        <dbReference type="ARBA" id="ARBA00022729"/>
    </source>
</evidence>
<dbReference type="SUPFAM" id="SSF49785">
    <property type="entry name" value="Galactose-binding domain-like"/>
    <property type="match status" value="4"/>
</dbReference>
<evidence type="ECO:0000256" key="3">
    <source>
        <dbReference type="ARBA" id="ARBA00009809"/>
    </source>
</evidence>
<dbReference type="Gene3D" id="3.20.20.80">
    <property type="entry name" value="Glycosidases"/>
    <property type="match status" value="2"/>
</dbReference>
<keyword evidence="7 13" id="KW-0732">Signal</keyword>
<name>A0AAQ3S8G6_VIGMU</name>
<dbReference type="Gene3D" id="2.60.120.260">
    <property type="entry name" value="Galactose-binding domain-like"/>
    <property type="match status" value="4"/>
</dbReference>
<dbReference type="GO" id="GO:0004565">
    <property type="term" value="F:beta-galactosidase activity"/>
    <property type="evidence" value="ECO:0007669"/>
    <property type="project" value="UniProtKB-EC"/>
</dbReference>
<dbReference type="PANTHER" id="PTHR23421">
    <property type="entry name" value="BETA-GALACTOSIDASE RELATED"/>
    <property type="match status" value="1"/>
</dbReference>
<keyword evidence="10 11" id="KW-0326">Glycosidase</keyword>
<dbReference type="GO" id="GO:0048046">
    <property type="term" value="C:apoplast"/>
    <property type="evidence" value="ECO:0007669"/>
    <property type="project" value="UniProtKB-SubCell"/>
</dbReference>
<evidence type="ECO:0000256" key="9">
    <source>
        <dbReference type="ARBA" id="ARBA00023180"/>
    </source>
</evidence>
<comment type="subcellular location">
    <subcellularLocation>
        <location evidence="2">Secreted</location>
        <location evidence="2">Extracellular space</location>
        <location evidence="2">Apoplast</location>
    </subcellularLocation>
</comment>
<dbReference type="InterPro" id="IPR048913">
    <property type="entry name" value="BetaGal_gal-bd"/>
</dbReference>
<dbReference type="GO" id="GO:0005975">
    <property type="term" value="P:carbohydrate metabolic process"/>
    <property type="evidence" value="ECO:0007669"/>
    <property type="project" value="InterPro"/>
</dbReference>
<dbReference type="FunFam" id="3.20.20.80:FF:000006">
    <property type="entry name" value="Beta-galactosidase"/>
    <property type="match status" value="2"/>
</dbReference>
<evidence type="ECO:0000313" key="16">
    <source>
        <dbReference type="Proteomes" id="UP001374535"/>
    </source>
</evidence>